<dbReference type="CDD" id="cd18588">
    <property type="entry name" value="ABC_6TM_CyaB_HlyB_like"/>
    <property type="match status" value="1"/>
</dbReference>
<dbReference type="PANTHER" id="PTHR24221">
    <property type="entry name" value="ATP-BINDING CASSETTE SUB-FAMILY B"/>
    <property type="match status" value="1"/>
</dbReference>
<feature type="domain" description="ABC transmembrane type-1" evidence="10">
    <location>
        <begin position="158"/>
        <end position="437"/>
    </location>
</feature>
<dbReference type="SUPFAM" id="SSF90123">
    <property type="entry name" value="ABC transporter transmembrane region"/>
    <property type="match status" value="1"/>
</dbReference>
<dbReference type="InterPro" id="IPR003439">
    <property type="entry name" value="ABC_transporter-like_ATP-bd"/>
</dbReference>
<dbReference type="PROSITE" id="PS00211">
    <property type="entry name" value="ABC_TRANSPORTER_1"/>
    <property type="match status" value="1"/>
</dbReference>
<dbReference type="Gene3D" id="3.90.70.10">
    <property type="entry name" value="Cysteine proteinases"/>
    <property type="match status" value="1"/>
</dbReference>
<evidence type="ECO:0000313" key="12">
    <source>
        <dbReference type="EMBL" id="MFB9887682.1"/>
    </source>
</evidence>
<keyword evidence="5" id="KW-0067">ATP-binding</keyword>
<gene>
    <name evidence="12" type="ORF">ACFFLH_14795</name>
</gene>
<dbReference type="RefSeq" id="WP_027312104.1">
    <property type="nucleotide sequence ID" value="NZ_JAUESS010000008.1"/>
</dbReference>
<dbReference type="Pfam" id="PF00005">
    <property type="entry name" value="ABC_tran"/>
    <property type="match status" value="1"/>
</dbReference>
<dbReference type="InterPro" id="IPR039421">
    <property type="entry name" value="Type_1_exporter"/>
</dbReference>
<keyword evidence="13" id="KW-1185">Reference proteome</keyword>
<dbReference type="InterPro" id="IPR027417">
    <property type="entry name" value="P-loop_NTPase"/>
</dbReference>
<feature type="transmembrane region" description="Helical" evidence="8">
    <location>
        <begin position="296"/>
        <end position="316"/>
    </location>
</feature>
<feature type="domain" description="Peptidase C39" evidence="11">
    <location>
        <begin position="6"/>
        <end position="126"/>
    </location>
</feature>
<comment type="caution">
    <text evidence="12">The sequence shown here is derived from an EMBL/GenBank/DDBJ whole genome shotgun (WGS) entry which is preliminary data.</text>
</comment>
<dbReference type="PROSITE" id="PS50929">
    <property type="entry name" value="ABC_TM1F"/>
    <property type="match status" value="1"/>
</dbReference>
<feature type="transmembrane region" description="Helical" evidence="8">
    <location>
        <begin position="192"/>
        <end position="212"/>
    </location>
</feature>
<evidence type="ECO:0000259" key="9">
    <source>
        <dbReference type="PROSITE" id="PS50893"/>
    </source>
</evidence>
<keyword evidence="6 8" id="KW-1133">Transmembrane helix</keyword>
<dbReference type="Gene3D" id="3.40.50.300">
    <property type="entry name" value="P-loop containing nucleotide triphosphate hydrolases"/>
    <property type="match status" value="1"/>
</dbReference>
<dbReference type="Pfam" id="PF00664">
    <property type="entry name" value="ABC_membrane"/>
    <property type="match status" value="1"/>
</dbReference>
<dbReference type="InterPro" id="IPR036640">
    <property type="entry name" value="ABC1_TM_sf"/>
</dbReference>
<comment type="subcellular location">
    <subcellularLocation>
        <location evidence="1">Cell membrane</location>
        <topology evidence="1">Multi-pass membrane protein</topology>
    </subcellularLocation>
</comment>
<dbReference type="EMBL" id="JBHLZN010000005">
    <property type="protein sequence ID" value="MFB9887682.1"/>
    <property type="molecule type" value="Genomic_DNA"/>
</dbReference>
<reference evidence="12 13" key="1">
    <citation type="submission" date="2024-09" db="EMBL/GenBank/DDBJ databases">
        <authorList>
            <person name="Sun Q."/>
            <person name="Mori K."/>
        </authorList>
    </citation>
    <scope>NUCLEOTIDE SEQUENCE [LARGE SCALE GENOMIC DNA]</scope>
    <source>
        <strain evidence="12 13">ATCC 51285</strain>
    </source>
</reference>
<feature type="domain" description="ABC transporter" evidence="9">
    <location>
        <begin position="471"/>
        <end position="706"/>
    </location>
</feature>
<evidence type="ECO:0000256" key="7">
    <source>
        <dbReference type="ARBA" id="ARBA00023136"/>
    </source>
</evidence>
<dbReference type="Gene3D" id="1.20.1560.10">
    <property type="entry name" value="ABC transporter type 1, transmembrane domain"/>
    <property type="match status" value="1"/>
</dbReference>
<evidence type="ECO:0000256" key="1">
    <source>
        <dbReference type="ARBA" id="ARBA00004651"/>
    </source>
</evidence>
<feature type="transmembrane region" description="Helical" evidence="8">
    <location>
        <begin position="158"/>
        <end position="180"/>
    </location>
</feature>
<evidence type="ECO:0000259" key="10">
    <source>
        <dbReference type="PROSITE" id="PS50929"/>
    </source>
</evidence>
<proteinExistence type="inferred from homology"/>
<dbReference type="SUPFAM" id="SSF52540">
    <property type="entry name" value="P-loop containing nucleoside triphosphate hydrolases"/>
    <property type="match status" value="1"/>
</dbReference>
<dbReference type="InterPro" id="IPR017871">
    <property type="entry name" value="ABC_transporter-like_CS"/>
</dbReference>
<keyword evidence="7 8" id="KW-0472">Membrane</keyword>
<dbReference type="InterPro" id="IPR003593">
    <property type="entry name" value="AAA+_ATPase"/>
</dbReference>
<evidence type="ECO:0000256" key="8">
    <source>
        <dbReference type="SAM" id="Phobius"/>
    </source>
</evidence>
<evidence type="ECO:0000256" key="4">
    <source>
        <dbReference type="ARBA" id="ARBA00022741"/>
    </source>
</evidence>
<dbReference type="SMART" id="SM00382">
    <property type="entry name" value="AAA"/>
    <property type="match status" value="1"/>
</dbReference>
<evidence type="ECO:0000256" key="5">
    <source>
        <dbReference type="ARBA" id="ARBA00022840"/>
    </source>
</evidence>
<sequence length="721" mass="79190">MTSSSPAGQPDSGLAALVLVARYHQVAADLPSLQHHCGLGSAQASQADLLAAAKRLKLRARLVRAAWQDLAKLSLPAILPCQDGRYLILARCGEDRVLLKDPLLPVSHTLNQAELEQIWTGQVLLLSRRAWLAGAEGRFGLGWFVPALLKYRRPLAEVLVASFFLQLFALLTPLFFQVMVDKVLVHQGLTTLDVLALGLLLLSLFEVVLGGLRTYLFSHTTNRVDVTLGAQLFQHLLHLPIAYFQARQIGSTVARVRELDSIRHFLTSSALTLVIDLFFTLVFFAVMYVYSPTLTLIVAGSIPAYLLLSVYITPLLRKRLDNKFLHGAASQAFLTESVAGIETLKSLAVEPLVQKRWEEKLAAYVSASFKAANLGNIASQSALLINKVVTVLILWQGARLVMGGELSIGQLIAFNMLAGQISNPILKLVQLWQDFQQAGIAVKRLGDILNTPCEPSLQANKAVPRQMLGQLEFSELNFRYSPDRPLALQDFSLRVKAGEVIGIVGRSGSGKSTLARLIQRLYLPESGRILLDGQDISQLQPAWLRRQIGVVLQENRLFNASIKDNIALADPSLPLELVMEAAKLAGAHEFICQLPEGYDTQVGEQGASLSGGQRQRLALARALIGNPRILILDEATSALDYESERLIQDNMAQICRGRTVFIIAHRLSTVRQASRILVLEQGRLVEQGSHAQLLASQGYYARLYAYQQPEWSAPPVAEGLA</sequence>
<dbReference type="PROSITE" id="PS50893">
    <property type="entry name" value="ABC_TRANSPORTER_2"/>
    <property type="match status" value="1"/>
</dbReference>
<evidence type="ECO:0000256" key="2">
    <source>
        <dbReference type="ARBA" id="ARBA00006025"/>
    </source>
</evidence>
<dbReference type="InterPro" id="IPR005074">
    <property type="entry name" value="Peptidase_C39"/>
</dbReference>
<dbReference type="PROSITE" id="PS50990">
    <property type="entry name" value="PEPTIDASE_C39"/>
    <property type="match status" value="1"/>
</dbReference>
<dbReference type="InterPro" id="IPR010132">
    <property type="entry name" value="ATPase_T1SS_HlyB"/>
</dbReference>
<dbReference type="Proteomes" id="UP001589628">
    <property type="component" value="Unassembled WGS sequence"/>
</dbReference>
<name>A0ABV5ZEG6_9GAMM</name>
<comment type="similarity">
    <text evidence="2">Belongs to the ABC transporter superfamily. Protein-1 exporter (TC 3.A.1.109) family.</text>
</comment>
<dbReference type="InterPro" id="IPR011527">
    <property type="entry name" value="ABC1_TM_dom"/>
</dbReference>
<evidence type="ECO:0000259" key="11">
    <source>
        <dbReference type="PROSITE" id="PS50990"/>
    </source>
</evidence>
<keyword evidence="3 8" id="KW-0812">Transmembrane</keyword>
<dbReference type="NCBIfam" id="TIGR01846">
    <property type="entry name" value="type_I_sec_HlyB"/>
    <property type="match status" value="1"/>
</dbReference>
<evidence type="ECO:0000256" key="6">
    <source>
        <dbReference type="ARBA" id="ARBA00022989"/>
    </source>
</evidence>
<keyword evidence="4" id="KW-0547">Nucleotide-binding</keyword>
<feature type="transmembrane region" description="Helical" evidence="8">
    <location>
        <begin position="265"/>
        <end position="290"/>
    </location>
</feature>
<evidence type="ECO:0000256" key="3">
    <source>
        <dbReference type="ARBA" id="ARBA00022692"/>
    </source>
</evidence>
<accession>A0ABV5ZEG6</accession>
<organism evidence="12 13">
    <name type="scientific">Balneatrix alpica</name>
    <dbReference type="NCBI Taxonomy" id="75684"/>
    <lineage>
        <taxon>Bacteria</taxon>
        <taxon>Pseudomonadati</taxon>
        <taxon>Pseudomonadota</taxon>
        <taxon>Gammaproteobacteria</taxon>
        <taxon>Oceanospirillales</taxon>
        <taxon>Balneatrichaceae</taxon>
        <taxon>Balneatrix</taxon>
    </lineage>
</organism>
<dbReference type="Pfam" id="PF03412">
    <property type="entry name" value="Peptidase_C39"/>
    <property type="match status" value="1"/>
</dbReference>
<dbReference type="PANTHER" id="PTHR24221:SF647">
    <property type="entry name" value="BLL6336 PROTEIN"/>
    <property type="match status" value="1"/>
</dbReference>
<evidence type="ECO:0000313" key="13">
    <source>
        <dbReference type="Proteomes" id="UP001589628"/>
    </source>
</evidence>
<protein>
    <submittedName>
        <fullName evidence="12">Type I secretion system permease/ATPase</fullName>
    </submittedName>
</protein>